<accession>A0ABY7VWD8</accession>
<keyword evidence="3" id="KW-1185">Reference proteome</keyword>
<organism evidence="2 3">
    <name type="scientific">Lentisphaera profundi</name>
    <dbReference type="NCBI Taxonomy" id="1658616"/>
    <lineage>
        <taxon>Bacteria</taxon>
        <taxon>Pseudomonadati</taxon>
        <taxon>Lentisphaerota</taxon>
        <taxon>Lentisphaeria</taxon>
        <taxon>Lentisphaerales</taxon>
        <taxon>Lentisphaeraceae</taxon>
        <taxon>Lentisphaera</taxon>
    </lineage>
</organism>
<evidence type="ECO:0000259" key="1">
    <source>
        <dbReference type="Pfam" id="PF00535"/>
    </source>
</evidence>
<gene>
    <name evidence="2" type="ORF">PQO03_20610</name>
</gene>
<feature type="domain" description="Glycosyltransferase 2-like" evidence="1">
    <location>
        <begin position="4"/>
        <end position="137"/>
    </location>
</feature>
<dbReference type="SUPFAM" id="SSF53448">
    <property type="entry name" value="Nucleotide-diphospho-sugar transferases"/>
    <property type="match status" value="1"/>
</dbReference>
<dbReference type="RefSeq" id="WP_274153064.1">
    <property type="nucleotide sequence ID" value="NZ_CP117812.1"/>
</dbReference>
<dbReference type="PANTHER" id="PTHR22916:SF3">
    <property type="entry name" value="UDP-GLCNAC:BETAGAL BETA-1,3-N-ACETYLGLUCOSAMINYLTRANSFERASE-LIKE PROTEIN 1"/>
    <property type="match status" value="1"/>
</dbReference>
<dbReference type="InterPro" id="IPR001173">
    <property type="entry name" value="Glyco_trans_2-like"/>
</dbReference>
<evidence type="ECO:0000313" key="2">
    <source>
        <dbReference type="EMBL" id="WDE98221.1"/>
    </source>
</evidence>
<dbReference type="Gene3D" id="3.90.550.10">
    <property type="entry name" value="Spore Coat Polysaccharide Biosynthesis Protein SpsA, Chain A"/>
    <property type="match status" value="1"/>
</dbReference>
<protein>
    <submittedName>
        <fullName evidence="2">Glycosyltransferase family 2 protein</fullName>
    </submittedName>
</protein>
<proteinExistence type="predicted"/>
<dbReference type="CDD" id="cd06433">
    <property type="entry name" value="GT_2_WfgS_like"/>
    <property type="match status" value="1"/>
</dbReference>
<name>A0ABY7VWD8_9BACT</name>
<evidence type="ECO:0000313" key="3">
    <source>
        <dbReference type="Proteomes" id="UP001214250"/>
    </source>
</evidence>
<dbReference type="EMBL" id="CP117812">
    <property type="protein sequence ID" value="WDE98221.1"/>
    <property type="molecule type" value="Genomic_DNA"/>
</dbReference>
<reference evidence="2 3" key="1">
    <citation type="submission" date="2023-02" db="EMBL/GenBank/DDBJ databases">
        <title>Genome sequence of Lentisphaera profundi SAORIC-696.</title>
        <authorList>
            <person name="Kim e."/>
            <person name="Cho J.-C."/>
            <person name="Choi A."/>
            <person name="Kang I."/>
        </authorList>
    </citation>
    <scope>NUCLEOTIDE SEQUENCE [LARGE SCALE GENOMIC DNA]</scope>
    <source>
        <strain evidence="2 3">SAORIC-696</strain>
    </source>
</reference>
<dbReference type="InterPro" id="IPR029044">
    <property type="entry name" value="Nucleotide-diphossugar_trans"/>
</dbReference>
<dbReference type="PANTHER" id="PTHR22916">
    <property type="entry name" value="GLYCOSYLTRANSFERASE"/>
    <property type="match status" value="1"/>
</dbReference>
<dbReference type="Pfam" id="PF00535">
    <property type="entry name" value="Glycos_transf_2"/>
    <property type="match status" value="1"/>
</dbReference>
<sequence length="253" mass="28962">MKISIITICYNNAKELKSAIDSVLGQSYEDIEYIIVDGGSCDGTQELVESYGNRIAKYTSEPDKGIYDALNKGINLATGDFIGFMHSDDIYAHADVIKDVVEALKKNNSQAIYSDLQYVDKNDTSLIKRFWTSGEYQKAKLKKGWMPPHPTLFLHKDIYQLAKLPSGEYFDTSMKIAADYDFMVRILNKYDISPIYLPQVTVKMRVGGASNRNLKALINKSKEDMRVMRRNGLNPWTTLFFKNFKIFKQIFKK</sequence>
<dbReference type="Proteomes" id="UP001214250">
    <property type="component" value="Chromosome 2"/>
</dbReference>